<keyword evidence="6" id="KW-0699">rRNA-binding</keyword>
<organism evidence="8 9">
    <name type="scientific">Candidatus Merdicola faecigallinarum</name>
    <dbReference type="NCBI Taxonomy" id="2840862"/>
    <lineage>
        <taxon>Bacteria</taxon>
        <taxon>Bacillati</taxon>
        <taxon>Bacillota</taxon>
        <taxon>Clostridia</taxon>
        <taxon>Candidatus Merdicola</taxon>
    </lineage>
</organism>
<comment type="similarity">
    <text evidence="1 6">Belongs to the universal ribosomal protein uL4 family.</text>
</comment>
<feature type="region of interest" description="Disordered" evidence="7">
    <location>
        <begin position="45"/>
        <end position="77"/>
    </location>
</feature>
<dbReference type="AlphaFoldDB" id="A0A9D1M155"/>
<evidence type="ECO:0000256" key="7">
    <source>
        <dbReference type="SAM" id="MobiDB-lite"/>
    </source>
</evidence>
<dbReference type="GO" id="GO:1990904">
    <property type="term" value="C:ribonucleoprotein complex"/>
    <property type="evidence" value="ECO:0007669"/>
    <property type="project" value="UniProtKB-KW"/>
</dbReference>
<dbReference type="HAMAP" id="MF_01328_B">
    <property type="entry name" value="Ribosomal_uL4_B"/>
    <property type="match status" value="1"/>
</dbReference>
<reference evidence="8" key="2">
    <citation type="journal article" date="2021" name="PeerJ">
        <title>Extensive microbial diversity within the chicken gut microbiome revealed by metagenomics and culture.</title>
        <authorList>
            <person name="Gilroy R."/>
            <person name="Ravi A."/>
            <person name="Getino M."/>
            <person name="Pursley I."/>
            <person name="Horton D.L."/>
            <person name="Alikhan N.F."/>
            <person name="Baker D."/>
            <person name="Gharbi K."/>
            <person name="Hall N."/>
            <person name="Watson M."/>
            <person name="Adriaenssens E.M."/>
            <person name="Foster-Nyarko E."/>
            <person name="Jarju S."/>
            <person name="Secka A."/>
            <person name="Antonio M."/>
            <person name="Oren A."/>
            <person name="Chaudhuri R.R."/>
            <person name="La Ragione R."/>
            <person name="Hildebrand F."/>
            <person name="Pallen M.J."/>
        </authorList>
    </citation>
    <scope>NUCLEOTIDE SEQUENCE</scope>
    <source>
        <strain evidence="8">CHK195-15760</strain>
    </source>
</reference>
<protein>
    <recommendedName>
        <fullName evidence="5 6">Large ribosomal subunit protein uL4</fullName>
    </recommendedName>
</protein>
<evidence type="ECO:0000256" key="5">
    <source>
        <dbReference type="ARBA" id="ARBA00035244"/>
    </source>
</evidence>
<comment type="caution">
    <text evidence="8">The sequence shown here is derived from an EMBL/GenBank/DDBJ whole genome shotgun (WGS) entry which is preliminary data.</text>
</comment>
<dbReference type="GO" id="GO:0006412">
    <property type="term" value="P:translation"/>
    <property type="evidence" value="ECO:0007669"/>
    <property type="project" value="UniProtKB-UniRule"/>
</dbReference>
<keyword evidence="6" id="KW-0694">RNA-binding</keyword>
<dbReference type="InterPro" id="IPR013005">
    <property type="entry name" value="Ribosomal_uL4-like"/>
</dbReference>
<evidence type="ECO:0000313" key="9">
    <source>
        <dbReference type="Proteomes" id="UP000824093"/>
    </source>
</evidence>
<keyword evidence="4 6" id="KW-0687">Ribonucleoprotein</keyword>
<dbReference type="Proteomes" id="UP000824093">
    <property type="component" value="Unassembled WGS sequence"/>
</dbReference>
<comment type="function">
    <text evidence="6">Forms part of the polypeptide exit tunnel.</text>
</comment>
<dbReference type="SUPFAM" id="SSF52166">
    <property type="entry name" value="Ribosomal protein L4"/>
    <property type="match status" value="1"/>
</dbReference>
<evidence type="ECO:0000256" key="4">
    <source>
        <dbReference type="ARBA" id="ARBA00023274"/>
    </source>
</evidence>
<evidence type="ECO:0000313" key="8">
    <source>
        <dbReference type="EMBL" id="HIU51662.1"/>
    </source>
</evidence>
<evidence type="ECO:0000256" key="2">
    <source>
        <dbReference type="ARBA" id="ARBA00011838"/>
    </source>
</evidence>
<gene>
    <name evidence="6 8" type="primary">rplD</name>
    <name evidence="8" type="ORF">IAB70_03460</name>
</gene>
<evidence type="ECO:0000256" key="1">
    <source>
        <dbReference type="ARBA" id="ARBA00010528"/>
    </source>
</evidence>
<dbReference type="Pfam" id="PF00573">
    <property type="entry name" value="Ribosomal_L4"/>
    <property type="match status" value="1"/>
</dbReference>
<keyword evidence="3 6" id="KW-0689">Ribosomal protein</keyword>
<dbReference type="GO" id="GO:0003735">
    <property type="term" value="F:structural constituent of ribosome"/>
    <property type="evidence" value="ECO:0007669"/>
    <property type="project" value="InterPro"/>
</dbReference>
<sequence>MPKVDVYNIEGKKVSDIELNESIFGIEPNEAIVHSVLVNYLANQRQGTQSTKTRSEVSGGGRKPWRQKGTGRARQGSIRAPQWVKGGIALGPKPRTYKYRVNKKERQLAIKSVLSSKVLENNLVVVDKVEMKEMKTKNMVKALDSLKVTGKTLILLPEKNENVQKSARNIEGVKTTLVNTINVYDLLKYNKLVVTLDTVKKLEEVYA</sequence>
<dbReference type="PANTHER" id="PTHR10746">
    <property type="entry name" value="50S RIBOSOMAL PROTEIN L4"/>
    <property type="match status" value="1"/>
</dbReference>
<dbReference type="InterPro" id="IPR002136">
    <property type="entry name" value="Ribosomal_uL4"/>
</dbReference>
<name>A0A9D1M155_9FIRM</name>
<evidence type="ECO:0000256" key="3">
    <source>
        <dbReference type="ARBA" id="ARBA00022980"/>
    </source>
</evidence>
<dbReference type="Gene3D" id="3.40.1370.10">
    <property type="match status" value="1"/>
</dbReference>
<dbReference type="EMBL" id="DVNH01000024">
    <property type="protein sequence ID" value="HIU51662.1"/>
    <property type="molecule type" value="Genomic_DNA"/>
</dbReference>
<proteinExistence type="inferred from homology"/>
<accession>A0A9D1M155</accession>
<dbReference type="InterPro" id="IPR023574">
    <property type="entry name" value="Ribosomal_uL4_dom_sf"/>
</dbReference>
<dbReference type="GO" id="GO:0019843">
    <property type="term" value="F:rRNA binding"/>
    <property type="evidence" value="ECO:0007669"/>
    <property type="project" value="UniProtKB-UniRule"/>
</dbReference>
<comment type="function">
    <text evidence="6">One of the primary rRNA binding proteins, this protein initially binds near the 5'-end of the 23S rRNA. It is important during the early stages of 50S assembly. It makes multiple contacts with different domains of the 23S rRNA in the assembled 50S subunit and ribosome.</text>
</comment>
<dbReference type="NCBIfam" id="TIGR03953">
    <property type="entry name" value="rplD_bact"/>
    <property type="match status" value="1"/>
</dbReference>
<dbReference type="PANTHER" id="PTHR10746:SF6">
    <property type="entry name" value="LARGE RIBOSOMAL SUBUNIT PROTEIN UL4M"/>
    <property type="match status" value="1"/>
</dbReference>
<evidence type="ECO:0000256" key="6">
    <source>
        <dbReference type="HAMAP-Rule" id="MF_01328"/>
    </source>
</evidence>
<reference evidence="8" key="1">
    <citation type="submission" date="2020-10" db="EMBL/GenBank/DDBJ databases">
        <authorList>
            <person name="Gilroy R."/>
        </authorList>
    </citation>
    <scope>NUCLEOTIDE SEQUENCE</scope>
    <source>
        <strain evidence="8">CHK195-15760</strain>
    </source>
</reference>
<dbReference type="GO" id="GO:0005840">
    <property type="term" value="C:ribosome"/>
    <property type="evidence" value="ECO:0007669"/>
    <property type="project" value="UniProtKB-KW"/>
</dbReference>
<comment type="subunit">
    <text evidence="2 6">Part of the 50S ribosomal subunit.</text>
</comment>